<evidence type="ECO:0000256" key="5">
    <source>
        <dbReference type="ARBA" id="ARBA00022723"/>
    </source>
</evidence>
<dbReference type="Pfam" id="PF02732">
    <property type="entry name" value="ERCC4"/>
    <property type="match status" value="1"/>
</dbReference>
<dbReference type="CDD" id="cd20074">
    <property type="entry name" value="XPF_nuclease_Mus81"/>
    <property type="match status" value="1"/>
</dbReference>
<feature type="compositionally biased region" description="Polar residues" evidence="15">
    <location>
        <begin position="109"/>
        <end position="122"/>
    </location>
</feature>
<dbReference type="PANTHER" id="PTHR13451">
    <property type="entry name" value="CLASS II CROSSOVER JUNCTION ENDONUCLEASE MUS81"/>
    <property type="match status" value="1"/>
</dbReference>
<comment type="subunit">
    <text evidence="14">Interacts with EME1.</text>
</comment>
<evidence type="ECO:0000256" key="6">
    <source>
        <dbReference type="ARBA" id="ARBA00022759"/>
    </source>
</evidence>
<dbReference type="GO" id="GO:0005634">
    <property type="term" value="C:nucleus"/>
    <property type="evidence" value="ECO:0007669"/>
    <property type="project" value="UniProtKB-SubCell"/>
</dbReference>
<dbReference type="Gene3D" id="3.40.50.10130">
    <property type="match status" value="1"/>
</dbReference>
<dbReference type="InterPro" id="IPR042530">
    <property type="entry name" value="EME1/EME2_C"/>
</dbReference>
<keyword evidence="4 14" id="KW-0540">Nuclease</keyword>
<feature type="compositionally biased region" description="Low complexity" evidence="15">
    <location>
        <begin position="284"/>
        <end position="307"/>
    </location>
</feature>
<dbReference type="InterPro" id="IPR011335">
    <property type="entry name" value="Restrct_endonuc-II-like"/>
</dbReference>
<dbReference type="GO" id="GO:0048257">
    <property type="term" value="F:3'-flap endonuclease activity"/>
    <property type="evidence" value="ECO:0007669"/>
    <property type="project" value="TreeGrafter"/>
</dbReference>
<dbReference type="GO" id="GO:0003677">
    <property type="term" value="F:DNA binding"/>
    <property type="evidence" value="ECO:0007669"/>
    <property type="project" value="UniProtKB-UniRule"/>
</dbReference>
<feature type="region of interest" description="Disordered" evidence="15">
    <location>
        <begin position="278"/>
        <end position="341"/>
    </location>
</feature>
<dbReference type="EC" id="3.1.22.-" evidence="14"/>
<keyword evidence="7 14" id="KW-0227">DNA damage</keyword>
<dbReference type="Gene3D" id="1.10.150.110">
    <property type="entry name" value="DNA polymerase beta, N-terminal domain-like"/>
    <property type="match status" value="1"/>
</dbReference>
<dbReference type="InterPro" id="IPR006166">
    <property type="entry name" value="ERCC4_domain"/>
</dbReference>
<keyword evidence="8 14" id="KW-0378">Hydrolase</keyword>
<feature type="compositionally biased region" description="Low complexity" evidence="15">
    <location>
        <begin position="73"/>
        <end position="102"/>
    </location>
</feature>
<dbReference type="InterPro" id="IPR033309">
    <property type="entry name" value="Mus81"/>
</dbReference>
<evidence type="ECO:0000313" key="18">
    <source>
        <dbReference type="Proteomes" id="UP000245591"/>
    </source>
</evidence>
<feature type="compositionally biased region" description="Polar residues" evidence="15">
    <location>
        <begin position="308"/>
        <end position="336"/>
    </location>
</feature>
<keyword evidence="18" id="KW-1185">Reference proteome</keyword>
<dbReference type="SMART" id="SM00891">
    <property type="entry name" value="ERCC4"/>
    <property type="match status" value="1"/>
</dbReference>
<feature type="domain" description="ERCC4" evidence="16">
    <location>
        <begin position="459"/>
        <end position="639"/>
    </location>
</feature>
<comment type="subcellular location">
    <subcellularLocation>
        <location evidence="2 14">Nucleus</location>
    </subcellularLocation>
</comment>
<evidence type="ECO:0000256" key="4">
    <source>
        <dbReference type="ARBA" id="ARBA00022722"/>
    </source>
</evidence>
<dbReference type="GO" id="GO:0006308">
    <property type="term" value="P:DNA catabolic process"/>
    <property type="evidence" value="ECO:0007669"/>
    <property type="project" value="UniProtKB-UniRule"/>
</dbReference>
<keyword evidence="13" id="KW-0469">Meiosis</keyword>
<evidence type="ECO:0000256" key="15">
    <source>
        <dbReference type="SAM" id="MobiDB-lite"/>
    </source>
</evidence>
<comment type="caution">
    <text evidence="17">The sequence shown here is derived from an EMBL/GenBank/DDBJ whole genome shotgun (WGS) entry which is preliminary data.</text>
</comment>
<keyword evidence="5 14" id="KW-0479">Metal-binding</keyword>
<feature type="compositionally biased region" description="Polar residues" evidence="15">
    <location>
        <begin position="61"/>
        <end position="72"/>
    </location>
</feature>
<evidence type="ECO:0000259" key="16">
    <source>
        <dbReference type="SMART" id="SM00891"/>
    </source>
</evidence>
<dbReference type="PANTHER" id="PTHR13451:SF0">
    <property type="entry name" value="CROSSOVER JUNCTION ENDONUCLEASE MUS81"/>
    <property type="match status" value="1"/>
</dbReference>
<keyword evidence="9 14" id="KW-0460">Magnesium</keyword>
<evidence type="ECO:0000256" key="9">
    <source>
        <dbReference type="ARBA" id="ARBA00022842"/>
    </source>
</evidence>
<accession>A0A2U1JBS0</accession>
<protein>
    <recommendedName>
        <fullName evidence="14">Crossover junction endonuclease MUS81</fullName>
        <ecNumber evidence="14">3.1.22.-</ecNumber>
    </recommendedName>
</protein>
<evidence type="ECO:0000256" key="12">
    <source>
        <dbReference type="ARBA" id="ARBA00023242"/>
    </source>
</evidence>
<evidence type="ECO:0000256" key="13">
    <source>
        <dbReference type="ARBA" id="ARBA00023254"/>
    </source>
</evidence>
<dbReference type="SUPFAM" id="SSF52980">
    <property type="entry name" value="Restriction endonuclease-like"/>
    <property type="match status" value="1"/>
</dbReference>
<name>A0A2U1JBS0_SMIAN</name>
<comment type="function">
    <text evidence="14">Interacts with EME1 to form a DNA structure-specific endonuclease with substrate preference for branched DNA structures with a 5'-end at the branch nick. Typical substrates include 3'-flap structures, D-loops, replication forks and nicked Holliday junctions. May be required in mitosis for the processing of stalled or collapsed replication fork intermediates. May be required in meiosis for the repair of meiosis-specific double strand breaks subsequent to single-end invasion (SEI).</text>
</comment>
<evidence type="ECO:0000256" key="7">
    <source>
        <dbReference type="ARBA" id="ARBA00022763"/>
    </source>
</evidence>
<dbReference type="SUPFAM" id="SSF47802">
    <property type="entry name" value="DNA polymerase beta, N-terminal domain-like"/>
    <property type="match status" value="1"/>
</dbReference>
<dbReference type="InterPro" id="IPR036388">
    <property type="entry name" value="WH-like_DNA-bd_sf"/>
</dbReference>
<dbReference type="Pfam" id="PF14716">
    <property type="entry name" value="HHH_8"/>
    <property type="match status" value="1"/>
</dbReference>
<evidence type="ECO:0000313" key="17">
    <source>
        <dbReference type="EMBL" id="PWA02536.1"/>
    </source>
</evidence>
<dbReference type="GO" id="GO:0048476">
    <property type="term" value="C:Holliday junction resolvase complex"/>
    <property type="evidence" value="ECO:0007669"/>
    <property type="project" value="UniProtKB-UniRule"/>
</dbReference>
<dbReference type="GO" id="GO:0031573">
    <property type="term" value="P:mitotic intra-S DNA damage checkpoint signaling"/>
    <property type="evidence" value="ECO:0007669"/>
    <property type="project" value="TreeGrafter"/>
</dbReference>
<evidence type="ECO:0000256" key="14">
    <source>
        <dbReference type="RuleBase" id="RU369042"/>
    </source>
</evidence>
<organism evidence="17 18">
    <name type="scientific">Smittium angustum</name>
    <dbReference type="NCBI Taxonomy" id="133377"/>
    <lineage>
        <taxon>Eukaryota</taxon>
        <taxon>Fungi</taxon>
        <taxon>Fungi incertae sedis</taxon>
        <taxon>Zoopagomycota</taxon>
        <taxon>Kickxellomycotina</taxon>
        <taxon>Harpellomycetes</taxon>
        <taxon>Harpellales</taxon>
        <taxon>Legeriomycetaceae</taxon>
        <taxon>Smittium</taxon>
    </lineage>
</organism>
<dbReference type="InterPro" id="IPR010996">
    <property type="entry name" value="HHH_MUS81"/>
</dbReference>
<comment type="similarity">
    <text evidence="3 14">Belongs to the XPF family.</text>
</comment>
<dbReference type="InterPro" id="IPR027421">
    <property type="entry name" value="DNA_pol_lamdba_lyase_dom_sf"/>
</dbReference>
<dbReference type="Gene3D" id="1.10.150.670">
    <property type="entry name" value="Crossover junction endonuclease EME1, DNA-binding domain"/>
    <property type="match status" value="1"/>
</dbReference>
<evidence type="ECO:0000256" key="8">
    <source>
        <dbReference type="ARBA" id="ARBA00022801"/>
    </source>
</evidence>
<proteinExistence type="inferred from homology"/>
<keyword evidence="11 14" id="KW-0234">DNA repair</keyword>
<dbReference type="GO" id="GO:0000727">
    <property type="term" value="P:double-strand break repair via break-induced replication"/>
    <property type="evidence" value="ECO:0007669"/>
    <property type="project" value="UniProtKB-UniRule"/>
</dbReference>
<sequence length="824" mass="92876">MYNESRIRNLKTQYNLAKAVKSLKAYPIPFTNPLETVQLEGIGAATAEKLKKKWDEHVISNPSANVPTNIDQSESNSNLQSNNNNAETISSRTSSFSNNSISQQKEPETNNSKTLEKANSSIKTRKRQEKEYTPRYQSGAFGLLVGLYKGAIKYGIDYYIPKHELIILSQYYCSSPLDIANISGTGGRNPMSSSGNIKSSWFTGIRTLEKKEYVWKQGASAKYRIDEKGIKVAQKIVRVMLNSNQSSINDHNHNSDEICIDIPQDDVTLFKKGESMFDYSDTPTNSNMSNSQQNTSHTSNSQASNNSVYNTIENAGNKSTKNSNNIRIRSHSINSDSSRDTELYSQIDLDDDYLRDGMELNNITDLDGINQNSRIGSQLSQDSIYTNDGEYFSSNNGIDYNENIIYLEENDETVSGSSNSRDVGDREVVEEGIDIEISKALGEILSEPIVYEAGSYEIVLLVDVREIKSNLDREKMMNGLLQKSIKAETAVLPVGDYLWVARPKPKRNSVENTIYYNRTTDTSARNIPTLANNNNIEILETSSLCGEDREGSVGAEIITREFDWDKVPNTDGATAQNSQQEINSGGKYDTRDIVLNMVIERKRMSDLCSSIVDGRISEQKYRLKNCGVDRITYIIEGEDQDSVSRLGENFVYETILRLQVVHDISVKKFGNIEETVDYLAQLTKIFYEKSKVEKLHVIADKHVERRSIEKLKGRLNEIYPSKEYCLTFDSFFEISGKSRNVSVVETFTKTLLTVRGLSEEKALMFIRHINTPKRLYEFLKSKGNVESQIEGLVGLGDEALKRQKLNSSVAEKLAVLWTSQVYPD</sequence>
<evidence type="ECO:0000256" key="1">
    <source>
        <dbReference type="ARBA" id="ARBA00001946"/>
    </source>
</evidence>
<reference evidence="17 18" key="1">
    <citation type="journal article" date="2018" name="MBio">
        <title>Comparative Genomics Reveals the Core Gene Toolbox for the Fungus-Insect Symbiosis.</title>
        <authorList>
            <person name="Wang Y."/>
            <person name="Stata M."/>
            <person name="Wang W."/>
            <person name="Stajich J.E."/>
            <person name="White M.M."/>
            <person name="Moncalvo J.M."/>
        </authorList>
    </citation>
    <scope>NUCLEOTIDE SEQUENCE [LARGE SCALE GENOMIC DNA]</scope>
    <source>
        <strain evidence="17 18">AUS-126-30</strain>
    </source>
</reference>
<evidence type="ECO:0000256" key="10">
    <source>
        <dbReference type="ARBA" id="ARBA00023172"/>
    </source>
</evidence>
<dbReference type="Proteomes" id="UP000245591">
    <property type="component" value="Unassembled WGS sequence"/>
</dbReference>
<dbReference type="InterPro" id="IPR047416">
    <property type="entry name" value="XPF_nuclease_Mus81"/>
</dbReference>
<evidence type="ECO:0000256" key="3">
    <source>
        <dbReference type="ARBA" id="ARBA00010015"/>
    </source>
</evidence>
<dbReference type="Gene3D" id="1.10.10.10">
    <property type="entry name" value="Winged helix-like DNA-binding domain superfamily/Winged helix DNA-binding domain"/>
    <property type="match status" value="1"/>
</dbReference>
<evidence type="ECO:0000256" key="2">
    <source>
        <dbReference type="ARBA" id="ARBA00004123"/>
    </source>
</evidence>
<evidence type="ECO:0000256" key="11">
    <source>
        <dbReference type="ARBA" id="ARBA00023204"/>
    </source>
</evidence>
<dbReference type="CDD" id="cd21036">
    <property type="entry name" value="WH_MUS81"/>
    <property type="match status" value="1"/>
</dbReference>
<gene>
    <name evidence="17" type="ORF">BB558_001359</name>
</gene>
<dbReference type="GO" id="GO:0000712">
    <property type="term" value="P:resolution of meiotic recombination intermediates"/>
    <property type="evidence" value="ECO:0007669"/>
    <property type="project" value="TreeGrafter"/>
</dbReference>
<dbReference type="GO" id="GO:0008821">
    <property type="term" value="F:crossover junction DNA endonuclease activity"/>
    <property type="evidence" value="ECO:0007669"/>
    <property type="project" value="UniProtKB-UniRule"/>
</dbReference>
<dbReference type="GO" id="GO:0046872">
    <property type="term" value="F:metal ion binding"/>
    <property type="evidence" value="ECO:0007669"/>
    <property type="project" value="UniProtKB-UniRule"/>
</dbReference>
<keyword evidence="6 14" id="KW-0255">Endonuclease</keyword>
<dbReference type="AlphaFoldDB" id="A0A2U1JBS0"/>
<comment type="cofactor">
    <cofactor evidence="1 14">
        <name>Mg(2+)</name>
        <dbReference type="ChEBI" id="CHEBI:18420"/>
    </cofactor>
</comment>
<feature type="region of interest" description="Disordered" evidence="15">
    <location>
        <begin position="61"/>
        <end position="131"/>
    </location>
</feature>
<dbReference type="EMBL" id="MBFU01000073">
    <property type="protein sequence ID" value="PWA02536.1"/>
    <property type="molecule type" value="Genomic_DNA"/>
</dbReference>
<keyword evidence="12 14" id="KW-0539">Nucleus</keyword>
<keyword evidence="10 14" id="KW-0233">DNA recombination</keyword>
<dbReference type="InterPro" id="IPR047417">
    <property type="entry name" value="WHD_MUS81"/>
</dbReference>